<name>A0A834JZ65_VESGE</name>
<dbReference type="AlphaFoldDB" id="A0A834JZ65"/>
<protein>
    <submittedName>
        <fullName evidence="1">Uncharacterized protein</fullName>
    </submittedName>
</protein>
<accession>A0A834JZ65</accession>
<dbReference type="EMBL" id="JACSDZ010000008">
    <property type="protein sequence ID" value="KAF7397343.1"/>
    <property type="molecule type" value="Genomic_DNA"/>
</dbReference>
<dbReference type="Proteomes" id="UP000617340">
    <property type="component" value="Unassembled WGS sequence"/>
</dbReference>
<comment type="caution">
    <text evidence="1">The sequence shown here is derived from an EMBL/GenBank/DDBJ whole genome shotgun (WGS) entry which is preliminary data.</text>
</comment>
<gene>
    <name evidence="1" type="ORF">HZH68_008565</name>
</gene>
<reference evidence="1" key="1">
    <citation type="journal article" date="2020" name="G3 (Bethesda)">
        <title>High-Quality Assemblies for Three Invasive Social Wasps from the &lt;i&gt;Vespula&lt;/i&gt; Genus.</title>
        <authorList>
            <person name="Harrop T.W.R."/>
            <person name="Guhlin J."/>
            <person name="McLaughlin G.M."/>
            <person name="Permina E."/>
            <person name="Stockwell P."/>
            <person name="Gilligan J."/>
            <person name="Le Lec M.F."/>
            <person name="Gruber M.A.M."/>
            <person name="Quinn O."/>
            <person name="Lovegrove M."/>
            <person name="Duncan E.J."/>
            <person name="Remnant E.J."/>
            <person name="Van Eeckhoven J."/>
            <person name="Graham B."/>
            <person name="Knapp R.A."/>
            <person name="Langford K.W."/>
            <person name="Kronenberg Z."/>
            <person name="Press M.O."/>
            <person name="Eacker S.M."/>
            <person name="Wilson-Rankin E.E."/>
            <person name="Purcell J."/>
            <person name="Lester P.J."/>
            <person name="Dearden P.K."/>
        </authorList>
    </citation>
    <scope>NUCLEOTIDE SEQUENCE</scope>
    <source>
        <strain evidence="1">Linc-1</strain>
    </source>
</reference>
<organism evidence="1 2">
    <name type="scientific">Vespula germanica</name>
    <name type="common">German yellow jacket</name>
    <name type="synonym">Paravespula germanica</name>
    <dbReference type="NCBI Taxonomy" id="30212"/>
    <lineage>
        <taxon>Eukaryota</taxon>
        <taxon>Metazoa</taxon>
        <taxon>Ecdysozoa</taxon>
        <taxon>Arthropoda</taxon>
        <taxon>Hexapoda</taxon>
        <taxon>Insecta</taxon>
        <taxon>Pterygota</taxon>
        <taxon>Neoptera</taxon>
        <taxon>Endopterygota</taxon>
        <taxon>Hymenoptera</taxon>
        <taxon>Apocrita</taxon>
        <taxon>Aculeata</taxon>
        <taxon>Vespoidea</taxon>
        <taxon>Vespidae</taxon>
        <taxon>Vespinae</taxon>
        <taxon>Vespula</taxon>
    </lineage>
</organism>
<sequence length="418" mass="47932">MLIANVNELTKVIYLLFTFQRDAIPFVGVVSVIPVFPEIDPGQIDGKATLEINKHVSNFQKIPIFCNIFKQNIRTYQIGKSKREMLTFNKEHKYISGSCRKLPLTRIEPSTGQPSKCLEDYSKPKRSLLKFRKSPPVIKEKPTNCKKIEPIKVKPSSWKRFFGIDSKKTCPSLCICPITYQKQMALRKKDPRLLNPCYQSTLGDVLIYTEIIKTKNQECPEPQPKPHRSYKIPRAVLSKAIIANIGKKLRPYSGLQCQNHKCKINQFQTNSIPFKEMRPIVKEKCAFTCKDGITTNNIMQPFNTKMNSYGKSFVKVIRNPKHSLDENLQTTCDTEKLTKSTNETERLSKLTCETEKLTNLTCEIGNLTKPTCKTKKLIKSTCETEKISNEKIKDQKNDLQSNDIKNCAKNQEIKTKEV</sequence>
<evidence type="ECO:0000313" key="2">
    <source>
        <dbReference type="Proteomes" id="UP000617340"/>
    </source>
</evidence>
<keyword evidence="2" id="KW-1185">Reference proteome</keyword>
<proteinExistence type="predicted"/>
<evidence type="ECO:0000313" key="1">
    <source>
        <dbReference type="EMBL" id="KAF7397343.1"/>
    </source>
</evidence>